<sequence length="172" mass="18527">MKRSFSKVLRTLVVAASLSLTLASGISFAERAPMAPLPSPSGVDVSPLSVPANPSALANGTQAQAQPANPSIFTSANSDPYNYVSIPDKEASVLIQRSGQQWRVIRNGVITVFGDWLLALAFFGIIATYTLKGPMKLHEPMSGVKIKRFSAFDRLVHWLMAFSFLALAFTGQ</sequence>
<proteinExistence type="predicted"/>
<feature type="signal peptide" evidence="2">
    <location>
        <begin position="1"/>
        <end position="29"/>
    </location>
</feature>
<feature type="chain" id="PRO_5002772740" evidence="2">
    <location>
        <begin position="30"/>
        <end position="172"/>
    </location>
</feature>
<evidence type="ECO:0000256" key="2">
    <source>
        <dbReference type="SAM" id="SignalP"/>
    </source>
</evidence>
<keyword evidence="2" id="KW-0732">Signal</keyword>
<dbReference type="InterPro" id="IPR016174">
    <property type="entry name" value="Di-haem_cyt_TM"/>
</dbReference>
<dbReference type="HOGENOM" id="CLU_1553857_0_0_4"/>
<dbReference type="EMBL" id="CP001010">
    <property type="protein sequence ID" value="ACB43823.1"/>
    <property type="molecule type" value="Genomic_DNA"/>
</dbReference>
<keyword evidence="1" id="KW-0812">Transmembrane</keyword>
<dbReference type="AlphaFoldDB" id="B1XTZ6"/>
<keyword evidence="1" id="KW-0472">Membrane</keyword>
<feature type="transmembrane region" description="Helical" evidence="1">
    <location>
        <begin position="109"/>
        <end position="131"/>
    </location>
</feature>
<evidence type="ECO:0000256" key="1">
    <source>
        <dbReference type="SAM" id="Phobius"/>
    </source>
</evidence>
<dbReference type="SUPFAM" id="SSF81342">
    <property type="entry name" value="Transmembrane di-heme cytochromes"/>
    <property type="match status" value="1"/>
</dbReference>
<name>B1XTZ6_POLNS</name>
<dbReference type="KEGG" id="pne:Pnec_0566"/>
<reference evidence="3" key="1">
    <citation type="submission" date="2008-03" db="EMBL/GenBank/DDBJ databases">
        <title>Complete sequence of Polynucleobacter necessarius STIR1.</title>
        <authorList>
            <consortium name="US DOE Joint Genome Institute"/>
            <person name="Copeland A."/>
            <person name="Lucas S."/>
            <person name="Lapidus A."/>
            <person name="Barry K."/>
            <person name="Detter J.C."/>
            <person name="Glavina del Rio T."/>
            <person name="Hammon N."/>
            <person name="Israni S."/>
            <person name="Dalin E."/>
            <person name="Tice H."/>
            <person name="Pitluck S."/>
            <person name="Chain P."/>
            <person name="Malfatti S."/>
            <person name="Shin M."/>
            <person name="Vergez L."/>
            <person name="Schmutz J."/>
            <person name="Larimer F."/>
            <person name="Land M."/>
            <person name="Hauser L."/>
            <person name="Kyrpides N."/>
            <person name="Kim E."/>
            <person name="Hahn M."/>
            <person name="Richardson P."/>
        </authorList>
    </citation>
    <scope>NUCLEOTIDE SEQUENCE [LARGE SCALE GENOMIC DNA]</scope>
    <source>
        <strain evidence="3">STIR1</strain>
    </source>
</reference>
<organism evidence="3">
    <name type="scientific">Polynucleobacter necessarius subsp. necessarius (strain STIR1)</name>
    <dbReference type="NCBI Taxonomy" id="452638"/>
    <lineage>
        <taxon>Bacteria</taxon>
        <taxon>Pseudomonadati</taxon>
        <taxon>Pseudomonadota</taxon>
        <taxon>Betaproteobacteria</taxon>
        <taxon>Burkholderiales</taxon>
        <taxon>Burkholderiaceae</taxon>
        <taxon>Polynucleobacter</taxon>
    </lineage>
</organism>
<feature type="transmembrane region" description="Helical" evidence="1">
    <location>
        <begin position="151"/>
        <end position="169"/>
    </location>
</feature>
<dbReference type="GO" id="GO:0016020">
    <property type="term" value="C:membrane"/>
    <property type="evidence" value="ECO:0007669"/>
    <property type="project" value="InterPro"/>
</dbReference>
<accession>B1XTZ6</accession>
<dbReference type="STRING" id="452638.Pnec_0566"/>
<protein>
    <submittedName>
        <fullName evidence="3">Formate dehydrogenase, gamma subunit</fullName>
    </submittedName>
</protein>
<dbReference type="eggNOG" id="COG2864">
    <property type="taxonomic scope" value="Bacteria"/>
</dbReference>
<gene>
    <name evidence="3" type="ordered locus">Pnec_0566</name>
</gene>
<evidence type="ECO:0000313" key="3">
    <source>
        <dbReference type="EMBL" id="ACB43823.1"/>
    </source>
</evidence>
<keyword evidence="1" id="KW-1133">Transmembrane helix</keyword>
<dbReference type="Gene3D" id="1.20.950.20">
    <property type="entry name" value="Transmembrane di-heme cytochromes, Chain C"/>
    <property type="match status" value="1"/>
</dbReference>
<dbReference type="GO" id="GO:0022904">
    <property type="term" value="P:respiratory electron transport chain"/>
    <property type="evidence" value="ECO:0007669"/>
    <property type="project" value="InterPro"/>
</dbReference>